<feature type="modified residue" description="4-aspartylphosphate" evidence="2">
    <location>
        <position position="53"/>
    </location>
</feature>
<dbReference type="InterPro" id="IPR050595">
    <property type="entry name" value="Bact_response_regulator"/>
</dbReference>
<comment type="caution">
    <text evidence="4">The sequence shown here is derived from an EMBL/GenBank/DDBJ whole genome shotgun (WGS) entry which is preliminary data.</text>
</comment>
<dbReference type="AlphaFoldDB" id="A0A9X4RP69"/>
<evidence type="ECO:0000256" key="2">
    <source>
        <dbReference type="PROSITE-ProRule" id="PRU00169"/>
    </source>
</evidence>
<dbReference type="Pfam" id="PF00072">
    <property type="entry name" value="Response_reg"/>
    <property type="match status" value="1"/>
</dbReference>
<keyword evidence="5" id="KW-1185">Reference proteome</keyword>
<dbReference type="PANTHER" id="PTHR44591">
    <property type="entry name" value="STRESS RESPONSE REGULATOR PROTEIN 1"/>
    <property type="match status" value="1"/>
</dbReference>
<organism evidence="4 5">
    <name type="scientific">Thiovibrio frasassiensis</name>
    <dbReference type="NCBI Taxonomy" id="2984131"/>
    <lineage>
        <taxon>Bacteria</taxon>
        <taxon>Pseudomonadati</taxon>
        <taxon>Thermodesulfobacteriota</taxon>
        <taxon>Desulfobulbia</taxon>
        <taxon>Desulfobulbales</taxon>
        <taxon>Thiovibrionaceae</taxon>
        <taxon>Thiovibrio</taxon>
    </lineage>
</organism>
<dbReference type="PANTHER" id="PTHR44591:SF20">
    <property type="entry name" value="PROTEIN PILH"/>
    <property type="match status" value="1"/>
</dbReference>
<dbReference type="PROSITE" id="PS50110">
    <property type="entry name" value="RESPONSE_REGULATORY"/>
    <property type="match status" value="1"/>
</dbReference>
<sequence>MLKTILIVDDSAMIRRIVSQLVQQLGHQSITAENGLLGFELAVKSQPDMIIMDIEMPIMGGFEATWKIKADHRTSHIPVAFFTALGSEESIVQAKEAGGIGFLNKPICREELSQAIHDIIGTA</sequence>
<reference evidence="4" key="1">
    <citation type="journal article" date="2022" name="bioRxiv">
        <title>Thiovibrio frasassiensisgen. nov., sp. nov., an autotrophic, elemental sulfur disproportionating bacterium isolated from sulfidic karst sediment, and proposal of Thiovibrionaceae fam. nov.</title>
        <authorList>
            <person name="Aronson H."/>
            <person name="Thomas C."/>
            <person name="Bhattacharyya M."/>
            <person name="Eckstein S."/>
            <person name="Jensen S."/>
            <person name="Barco R."/>
            <person name="Macalady J."/>
            <person name="Amend J."/>
        </authorList>
    </citation>
    <scope>NUCLEOTIDE SEQUENCE</scope>
    <source>
        <strain evidence="4">RS19-109</strain>
    </source>
</reference>
<dbReference type="InterPro" id="IPR001789">
    <property type="entry name" value="Sig_transdc_resp-reg_receiver"/>
</dbReference>
<evidence type="ECO:0000256" key="1">
    <source>
        <dbReference type="ARBA" id="ARBA00022553"/>
    </source>
</evidence>
<feature type="domain" description="Response regulatory" evidence="3">
    <location>
        <begin position="4"/>
        <end position="120"/>
    </location>
</feature>
<accession>A0A9X4RP69</accession>
<dbReference type="SUPFAM" id="SSF52172">
    <property type="entry name" value="CheY-like"/>
    <property type="match status" value="1"/>
</dbReference>
<evidence type="ECO:0000313" key="4">
    <source>
        <dbReference type="EMBL" id="MDG4474937.1"/>
    </source>
</evidence>
<proteinExistence type="predicted"/>
<dbReference type="GO" id="GO:0000160">
    <property type="term" value="P:phosphorelay signal transduction system"/>
    <property type="evidence" value="ECO:0007669"/>
    <property type="project" value="InterPro"/>
</dbReference>
<dbReference type="Proteomes" id="UP001154240">
    <property type="component" value="Unassembled WGS sequence"/>
</dbReference>
<gene>
    <name evidence="4" type="ORF">OLX77_02025</name>
</gene>
<name>A0A9X4RP69_9BACT</name>
<dbReference type="SMART" id="SM00448">
    <property type="entry name" value="REC"/>
    <property type="match status" value="1"/>
</dbReference>
<evidence type="ECO:0000259" key="3">
    <source>
        <dbReference type="PROSITE" id="PS50110"/>
    </source>
</evidence>
<dbReference type="RefSeq" id="WP_307631915.1">
    <property type="nucleotide sequence ID" value="NZ_JAPHEH010000001.1"/>
</dbReference>
<dbReference type="Gene3D" id="3.40.50.2300">
    <property type="match status" value="1"/>
</dbReference>
<reference evidence="4" key="2">
    <citation type="submission" date="2022-10" db="EMBL/GenBank/DDBJ databases">
        <authorList>
            <person name="Aronson H.S."/>
        </authorList>
    </citation>
    <scope>NUCLEOTIDE SEQUENCE</scope>
    <source>
        <strain evidence="4">RS19-109</strain>
    </source>
</reference>
<dbReference type="EMBL" id="JAPHEH010000001">
    <property type="protein sequence ID" value="MDG4474937.1"/>
    <property type="molecule type" value="Genomic_DNA"/>
</dbReference>
<evidence type="ECO:0000313" key="5">
    <source>
        <dbReference type="Proteomes" id="UP001154240"/>
    </source>
</evidence>
<keyword evidence="1 2" id="KW-0597">Phosphoprotein</keyword>
<dbReference type="InterPro" id="IPR011006">
    <property type="entry name" value="CheY-like_superfamily"/>
</dbReference>
<protein>
    <submittedName>
        <fullName evidence="4">Response regulator</fullName>
    </submittedName>
</protein>